<dbReference type="PANTHER" id="PTHR10367">
    <property type="entry name" value="MRNA-CAPPING ENZYME"/>
    <property type="match status" value="1"/>
</dbReference>
<reference evidence="3 4" key="1">
    <citation type="journal article" date="2018" name="BMC Genomics">
        <title>The genome of Naegleria lovaniensis, the basis for a comparative approach to unravel pathogenicity factors of the human pathogenic amoeba N. fowleri.</title>
        <authorList>
            <person name="Liechti N."/>
            <person name="Schurch N."/>
            <person name="Bruggmann R."/>
            <person name="Wittwer M."/>
        </authorList>
    </citation>
    <scope>NUCLEOTIDE SEQUENCE [LARGE SCALE GENOMIC DNA]</scope>
    <source>
        <strain evidence="3 4">ATCC 30569</strain>
    </source>
</reference>
<gene>
    <name evidence="3" type="ORF">C9374_001248</name>
</gene>
<feature type="region of interest" description="Disordered" evidence="1">
    <location>
        <begin position="214"/>
        <end position="237"/>
    </location>
</feature>
<sequence length="494" mass="55123">MHQPSISSTQVLPSSSSEITEAPTYLTQHPQKENASVSTTISTDTNNISSSDHASNLFGAESNGGGACCGNNELDSFNGLCLECNHQESDSSSSTHNYSSNDITDGNSIMNNSQHNICVHESGCFSDHDEKKQQQRTHHDNDNIVVHSSQHQPSLQLLTVNSSSFHQRRESNGSSPTTPPTNALHSNNNNGGNFELTLPPLNVSTISSADKSLATPTTLNDDGVAMNDDTPSPTTANVRHNVLQKISKWTELDNYGTPLEPTHIIPLKTPIKTKFLESAKKWRPFTSEDFLFGNLKKGYAVAGIVDLSNHDCIYDVDNVCVPKYPDTFWAELNKISFGSEAKKDTFLRFIVTAKHARKLSIYESFSEEMKRLVDNTETEPLHYIKVRLVAKEIPGIEQQTDFNRVINNFFEEFPSHYIGVHCSYGFNRTGFICCAYLISEKHLSIDEALHVFAKSKPPGIKHHWFLKALRLRYDPTHAPLIEEEMNNSTEEFSM</sequence>
<feature type="region of interest" description="Disordered" evidence="1">
    <location>
        <begin position="25"/>
        <end position="48"/>
    </location>
</feature>
<feature type="compositionally biased region" description="Polar residues" evidence="1">
    <location>
        <begin position="172"/>
        <end position="186"/>
    </location>
</feature>
<dbReference type="AlphaFoldDB" id="A0AA88KN58"/>
<dbReference type="GO" id="GO:0004484">
    <property type="term" value="F:mRNA guanylyltransferase activity"/>
    <property type="evidence" value="ECO:0007669"/>
    <property type="project" value="TreeGrafter"/>
</dbReference>
<feature type="compositionally biased region" description="Polar residues" evidence="1">
    <location>
        <begin position="25"/>
        <end position="37"/>
    </location>
</feature>
<evidence type="ECO:0000313" key="3">
    <source>
        <dbReference type="EMBL" id="KAG2387654.1"/>
    </source>
</evidence>
<dbReference type="InterPro" id="IPR029021">
    <property type="entry name" value="Prot-tyrosine_phosphatase-like"/>
</dbReference>
<organism evidence="3 4">
    <name type="scientific">Naegleria lovaniensis</name>
    <name type="common">Amoeba</name>
    <dbReference type="NCBI Taxonomy" id="51637"/>
    <lineage>
        <taxon>Eukaryota</taxon>
        <taxon>Discoba</taxon>
        <taxon>Heterolobosea</taxon>
        <taxon>Tetramitia</taxon>
        <taxon>Eutetramitia</taxon>
        <taxon>Vahlkampfiidae</taxon>
        <taxon>Naegleria</taxon>
    </lineage>
</organism>
<dbReference type="GeneID" id="68093704"/>
<dbReference type="InterPro" id="IPR016130">
    <property type="entry name" value="Tyr_Pase_AS"/>
</dbReference>
<evidence type="ECO:0000256" key="1">
    <source>
        <dbReference type="SAM" id="MobiDB-lite"/>
    </source>
</evidence>
<dbReference type="RefSeq" id="XP_044551646.1">
    <property type="nucleotide sequence ID" value="XM_044688248.1"/>
</dbReference>
<feature type="domain" description="Tyrosine specific protein phosphatases" evidence="2">
    <location>
        <begin position="400"/>
        <end position="457"/>
    </location>
</feature>
<dbReference type="InterPro" id="IPR051029">
    <property type="entry name" value="mRNA_Capping_Enz/RNA_Phosphat"/>
</dbReference>
<feature type="compositionally biased region" description="Low complexity" evidence="1">
    <location>
        <begin position="90"/>
        <end position="100"/>
    </location>
</feature>
<dbReference type="Proteomes" id="UP000816034">
    <property type="component" value="Unassembled WGS sequence"/>
</dbReference>
<name>A0AA88KN58_NAELO</name>
<dbReference type="InterPro" id="IPR000387">
    <property type="entry name" value="Tyr_Pase_dom"/>
</dbReference>
<dbReference type="GO" id="GO:0006370">
    <property type="term" value="P:7-methylguanosine mRNA capping"/>
    <property type="evidence" value="ECO:0007669"/>
    <property type="project" value="TreeGrafter"/>
</dbReference>
<evidence type="ECO:0000313" key="4">
    <source>
        <dbReference type="Proteomes" id="UP000816034"/>
    </source>
</evidence>
<dbReference type="PANTHER" id="PTHR10367:SF17">
    <property type="entry name" value="MRNA-CAPPING ENZYME"/>
    <property type="match status" value="1"/>
</dbReference>
<feature type="region of interest" description="Disordered" evidence="1">
    <location>
        <begin position="88"/>
        <end position="109"/>
    </location>
</feature>
<dbReference type="EMBL" id="PYSW02000012">
    <property type="protein sequence ID" value="KAG2387654.1"/>
    <property type="molecule type" value="Genomic_DNA"/>
</dbReference>
<dbReference type="InterPro" id="IPR000340">
    <property type="entry name" value="Dual-sp_phosphatase_cat-dom"/>
</dbReference>
<dbReference type="SUPFAM" id="SSF52799">
    <property type="entry name" value="(Phosphotyrosine protein) phosphatases II"/>
    <property type="match status" value="1"/>
</dbReference>
<dbReference type="Gene3D" id="3.90.190.10">
    <property type="entry name" value="Protein tyrosine phosphatase superfamily"/>
    <property type="match status" value="2"/>
</dbReference>
<keyword evidence="4" id="KW-1185">Reference proteome</keyword>
<evidence type="ECO:0000259" key="2">
    <source>
        <dbReference type="PROSITE" id="PS50056"/>
    </source>
</evidence>
<feature type="compositionally biased region" description="Low complexity" evidence="1">
    <location>
        <begin position="38"/>
        <end position="48"/>
    </location>
</feature>
<dbReference type="PROSITE" id="PS00383">
    <property type="entry name" value="TYR_PHOSPHATASE_1"/>
    <property type="match status" value="1"/>
</dbReference>
<protein>
    <recommendedName>
        <fullName evidence="2">Tyrosine specific protein phosphatases domain-containing protein</fullName>
    </recommendedName>
</protein>
<comment type="caution">
    <text evidence="3">The sequence shown here is derived from an EMBL/GenBank/DDBJ whole genome shotgun (WGS) entry which is preliminary data.</text>
</comment>
<proteinExistence type="predicted"/>
<dbReference type="Pfam" id="PF00782">
    <property type="entry name" value="DSPc"/>
    <property type="match status" value="1"/>
</dbReference>
<feature type="region of interest" description="Disordered" evidence="1">
    <location>
        <begin position="163"/>
        <end position="198"/>
    </location>
</feature>
<accession>A0AA88KN58</accession>
<dbReference type="PROSITE" id="PS50056">
    <property type="entry name" value="TYR_PHOSPHATASE_2"/>
    <property type="match status" value="1"/>
</dbReference>